<dbReference type="InterPro" id="IPR025959">
    <property type="entry name" value="Winged_HTH_dom"/>
</dbReference>
<dbReference type="Pfam" id="PF13592">
    <property type="entry name" value="HTH_33"/>
    <property type="match status" value="1"/>
</dbReference>
<protein>
    <submittedName>
        <fullName evidence="3">IS630 family transposase</fullName>
    </submittedName>
</protein>
<dbReference type="Pfam" id="PF13384">
    <property type="entry name" value="HTH_23"/>
    <property type="match status" value="1"/>
</dbReference>
<feature type="domain" description="Tc1-like transposase DDE" evidence="1">
    <location>
        <begin position="177"/>
        <end position="319"/>
    </location>
</feature>
<dbReference type="InterPro" id="IPR036397">
    <property type="entry name" value="RNaseH_sf"/>
</dbReference>
<evidence type="ECO:0000313" key="3">
    <source>
        <dbReference type="EMBL" id="XAG74365.1"/>
    </source>
</evidence>
<proteinExistence type="predicted"/>
<gene>
    <name evidence="3" type="ORF">MRN42_11465</name>
</gene>
<dbReference type="InterPro" id="IPR047655">
    <property type="entry name" value="Transpos_IS630-like"/>
</dbReference>
<feature type="domain" description="Winged helix-turn helix" evidence="2">
    <location>
        <begin position="108"/>
        <end position="157"/>
    </location>
</feature>
<dbReference type="EMBL" id="CP095346">
    <property type="protein sequence ID" value="XAG74365.1"/>
    <property type="molecule type" value="Genomic_DNA"/>
</dbReference>
<organism evidence="3">
    <name type="scientific">bacterium 19NY04SH03</name>
    <dbReference type="NCBI Taxonomy" id="2920647"/>
    <lineage>
        <taxon>Bacteria</taxon>
    </lineage>
</organism>
<evidence type="ECO:0000259" key="2">
    <source>
        <dbReference type="Pfam" id="PF13592"/>
    </source>
</evidence>
<dbReference type="Pfam" id="PF13358">
    <property type="entry name" value="DDE_3"/>
    <property type="match status" value="1"/>
</dbReference>
<accession>A0AAU6UNB1</accession>
<dbReference type="Gene3D" id="3.30.420.10">
    <property type="entry name" value="Ribonuclease H-like superfamily/Ribonuclease H"/>
    <property type="match status" value="1"/>
</dbReference>
<reference evidence="3" key="1">
    <citation type="submission" date="2022-03" db="EMBL/GenBank/DDBJ databases">
        <title>Sea Food Isolates.</title>
        <authorList>
            <person name="Li c."/>
        </authorList>
    </citation>
    <scope>NUCLEOTIDE SEQUENCE</scope>
    <source>
        <strain evidence="3">19NY04SH03</strain>
    </source>
</reference>
<dbReference type="InterPro" id="IPR038717">
    <property type="entry name" value="Tc1-like_DDE_dom"/>
</dbReference>
<sequence>MNKLPFFTPQALYRLKKIVQWNPNRPLARRANAILLLAKGKSKTEIAELLQAARSSVNRWINWYLTDDIDGLQADLPGRKVRFEPKVIGELLRFLIGFRPQEFGYQRSRWSSELISIVLREALNIVLHSSTIRRWLPKHGIVWRRAAPTLSIKDPDKEAKLAAIKQALASCDNHNPVFYEDEVDIHLNPKIGADWGLRGQQRKVVTPGQNTKRFLAGALQAKTGQVTYVGSNSKSTVLFIDLLIALRKRYRSAKTITLIVDNYIIHKSKKAQRWLENNPKFRLLFLPVYSPWHNKIELLWHSLHETVTRNHSCKSMEELMERVEHFMDTASPFPGSKHGIKRV</sequence>
<dbReference type="SUPFAM" id="SSF46689">
    <property type="entry name" value="Homeodomain-like"/>
    <property type="match status" value="1"/>
</dbReference>
<evidence type="ECO:0000259" key="1">
    <source>
        <dbReference type="Pfam" id="PF13358"/>
    </source>
</evidence>
<dbReference type="InterPro" id="IPR009057">
    <property type="entry name" value="Homeodomain-like_sf"/>
</dbReference>
<dbReference type="AlphaFoldDB" id="A0AAU6UNB1"/>
<dbReference type="GO" id="GO:0003676">
    <property type="term" value="F:nucleic acid binding"/>
    <property type="evidence" value="ECO:0007669"/>
    <property type="project" value="InterPro"/>
</dbReference>
<dbReference type="NCBIfam" id="NF033545">
    <property type="entry name" value="transpos_IS630"/>
    <property type="match status" value="1"/>
</dbReference>
<name>A0AAU6UNB1_UNCXX</name>